<dbReference type="AlphaFoldDB" id="A0A6G0VP52"/>
<proteinExistence type="predicted"/>
<sequence>MSEVKNNLSIPLILDGKYFKIKKLSETENENIKAGINVLEKFENYIKATVNERRGIKRKLNDSNPNTPKQQKLHLYLNDHQKNESKQKTSDKNLLNYIICPLSLVEDEHFLKMINDIDGTSKIFSRRTLSRRILENYTFICEKLKNLFESDPRPSLCITADIWSARHKSFMGVTAHWIDETTLTRFSCLLACRRFRGSHTYDKIAELLHEIICEFSIEREQLISTVTDNGSHFVKAVMIMQYDYSSYVKADFVYEIDCNFQTDDLELNEKIQMKKKARIRLHLKISKNYNFLPHHLRCASHTLSLIATTDFNNILKGTPASRINYSVMGKCTTLEFVTKTKIFRNYS</sequence>
<dbReference type="Proteomes" id="UP000478052">
    <property type="component" value="Unassembled WGS sequence"/>
</dbReference>
<dbReference type="PANTHER" id="PTHR47501:SF5">
    <property type="entry name" value="HAT C-TERMINAL DIMERISATION DOMAIN-CONTAINING PROTEIN"/>
    <property type="match status" value="1"/>
</dbReference>
<comment type="caution">
    <text evidence="1">The sequence shown here is derived from an EMBL/GenBank/DDBJ whole genome shotgun (WGS) entry which is preliminary data.</text>
</comment>
<protein>
    <submittedName>
        <fullName evidence="1">Uncharacterized protein</fullName>
    </submittedName>
</protein>
<evidence type="ECO:0000313" key="1">
    <source>
        <dbReference type="EMBL" id="KAF0702964.1"/>
    </source>
</evidence>
<organism evidence="1 2">
    <name type="scientific">Aphis craccivora</name>
    <name type="common">Cowpea aphid</name>
    <dbReference type="NCBI Taxonomy" id="307492"/>
    <lineage>
        <taxon>Eukaryota</taxon>
        <taxon>Metazoa</taxon>
        <taxon>Ecdysozoa</taxon>
        <taxon>Arthropoda</taxon>
        <taxon>Hexapoda</taxon>
        <taxon>Insecta</taxon>
        <taxon>Pterygota</taxon>
        <taxon>Neoptera</taxon>
        <taxon>Paraneoptera</taxon>
        <taxon>Hemiptera</taxon>
        <taxon>Sternorrhyncha</taxon>
        <taxon>Aphidomorpha</taxon>
        <taxon>Aphidoidea</taxon>
        <taxon>Aphididae</taxon>
        <taxon>Aphidini</taxon>
        <taxon>Aphis</taxon>
        <taxon>Aphis</taxon>
    </lineage>
</organism>
<dbReference type="PANTHER" id="PTHR47501">
    <property type="entry name" value="TRANSPOSASE-RELATED"/>
    <property type="match status" value="1"/>
</dbReference>
<dbReference type="SUPFAM" id="SSF53098">
    <property type="entry name" value="Ribonuclease H-like"/>
    <property type="match status" value="1"/>
</dbReference>
<dbReference type="InterPro" id="IPR012337">
    <property type="entry name" value="RNaseH-like_sf"/>
</dbReference>
<dbReference type="EMBL" id="VUJU01014085">
    <property type="protein sequence ID" value="KAF0702964.1"/>
    <property type="molecule type" value="Genomic_DNA"/>
</dbReference>
<evidence type="ECO:0000313" key="2">
    <source>
        <dbReference type="Proteomes" id="UP000478052"/>
    </source>
</evidence>
<gene>
    <name evidence="1" type="ORF">FWK35_00032160</name>
</gene>
<reference evidence="1 2" key="1">
    <citation type="submission" date="2019-08" db="EMBL/GenBank/DDBJ databases">
        <title>Whole genome of Aphis craccivora.</title>
        <authorList>
            <person name="Voronova N.V."/>
            <person name="Shulinski R.S."/>
            <person name="Bandarenka Y.V."/>
            <person name="Zhorov D.G."/>
            <person name="Warner D."/>
        </authorList>
    </citation>
    <scope>NUCLEOTIDE SEQUENCE [LARGE SCALE GENOMIC DNA]</scope>
    <source>
        <strain evidence="1">180601</strain>
        <tissue evidence="1">Whole Body</tissue>
    </source>
</reference>
<keyword evidence="2" id="KW-1185">Reference proteome</keyword>
<accession>A0A6G0VP52</accession>
<name>A0A6G0VP52_APHCR</name>
<dbReference type="OrthoDB" id="6630171at2759"/>